<dbReference type="Pfam" id="PF21670">
    <property type="entry name" value="HOOK_N_NuMA"/>
    <property type="match status" value="1"/>
</dbReference>
<feature type="compositionally biased region" description="Polar residues" evidence="6">
    <location>
        <begin position="196"/>
        <end position="206"/>
    </location>
</feature>
<sequence>MPLHGARAAALLAWVNSTNVCSEPLHELSQLRDCSVFIRIINRMLRSEDGESALEQPLPQRISFICGFLQKHCKQKSALESLIPAQQLLEGEELALAKVAVLLLYHTSMSCRSPADWSEFDYKTQVELAAILRFVLDNEESLSENLDMFLQRKAPPSSSGSSSEEHSPLLPFPQKREVRFLELQKIASSSSSSSSTNNVLPGTPSSPMGDIMQTPQFQLRRLKKQLAAERENRDELEVELAENRKLITEKDAQITLMQQRIDRLALLNEKHAADQLEPKEMEELREKNESLLVRLHEALRQCQDLKTEKGQMDRKISQLSEENGDLSFKLREIGSHLVQLQEALNELSEEHNAALAQSQEKQGQLETELRGALQDKKCSEEKIEILQGKISLLEDQLAKLGECSSQKGEVLGDVLKLEELKQEVSALTSKGAELQATVLRLEEEKQQQEAALQSQRGLFEEEKQQLGSLVTGLQNSLSESHRHREELEQELREREAGS</sequence>
<protein>
    <submittedName>
        <fullName evidence="8">NUMA1 protein</fullName>
    </submittedName>
</protein>
<dbReference type="PANTHER" id="PTHR18902:SF24">
    <property type="entry name" value="NUCLEAR MITOTIC APPARATUS PROTEIN 1"/>
    <property type="match status" value="1"/>
</dbReference>
<keyword evidence="9" id="KW-1185">Reference proteome</keyword>
<dbReference type="GO" id="GO:0005876">
    <property type="term" value="C:spindle microtubule"/>
    <property type="evidence" value="ECO:0007669"/>
    <property type="project" value="TreeGrafter"/>
</dbReference>
<keyword evidence="2" id="KW-0963">Cytoplasm</keyword>
<evidence type="ECO:0000313" key="8">
    <source>
        <dbReference type="EMBL" id="NWS47534.1"/>
    </source>
</evidence>
<feature type="region of interest" description="Disordered" evidence="6">
    <location>
        <begin position="187"/>
        <end position="211"/>
    </location>
</feature>
<dbReference type="AlphaFoldDB" id="A0A7K5FRN7"/>
<evidence type="ECO:0000256" key="5">
    <source>
        <dbReference type="SAM" id="Coils"/>
    </source>
</evidence>
<feature type="non-terminal residue" evidence="8">
    <location>
        <position position="498"/>
    </location>
</feature>
<dbReference type="Proteomes" id="UP000562415">
    <property type="component" value="Unassembled WGS sequence"/>
</dbReference>
<accession>A0A7K5FRN7</accession>
<evidence type="ECO:0000256" key="6">
    <source>
        <dbReference type="SAM" id="MobiDB-lite"/>
    </source>
</evidence>
<keyword evidence="3" id="KW-0597">Phosphoprotein</keyword>
<dbReference type="InterPro" id="IPR051841">
    <property type="entry name" value="MT-Golgi_org_protein"/>
</dbReference>
<evidence type="ECO:0000313" key="9">
    <source>
        <dbReference type="Proteomes" id="UP000562415"/>
    </source>
</evidence>
<dbReference type="OrthoDB" id="2436455at2759"/>
<feature type="coiled-coil region" evidence="5">
    <location>
        <begin position="219"/>
        <end position="253"/>
    </location>
</feature>
<organism evidence="8 9">
    <name type="scientific">Probosciger aterrimus</name>
    <name type="common">Palm cockatoo</name>
    <dbReference type="NCBI Taxonomy" id="141839"/>
    <lineage>
        <taxon>Eukaryota</taxon>
        <taxon>Metazoa</taxon>
        <taxon>Chordata</taxon>
        <taxon>Craniata</taxon>
        <taxon>Vertebrata</taxon>
        <taxon>Euteleostomi</taxon>
        <taxon>Archelosauria</taxon>
        <taxon>Archosauria</taxon>
        <taxon>Dinosauria</taxon>
        <taxon>Saurischia</taxon>
        <taxon>Theropoda</taxon>
        <taxon>Coelurosauria</taxon>
        <taxon>Aves</taxon>
        <taxon>Neognathae</taxon>
        <taxon>Neoaves</taxon>
        <taxon>Telluraves</taxon>
        <taxon>Australaves</taxon>
        <taxon>Psittaciformes</taxon>
        <taxon>Cacatuidae</taxon>
        <taxon>Probosciger</taxon>
    </lineage>
</organism>
<evidence type="ECO:0000256" key="1">
    <source>
        <dbReference type="ARBA" id="ARBA00004496"/>
    </source>
</evidence>
<dbReference type="GO" id="GO:0008017">
    <property type="term" value="F:microtubule binding"/>
    <property type="evidence" value="ECO:0007669"/>
    <property type="project" value="TreeGrafter"/>
</dbReference>
<dbReference type="GO" id="GO:0005813">
    <property type="term" value="C:centrosome"/>
    <property type="evidence" value="ECO:0007669"/>
    <property type="project" value="TreeGrafter"/>
</dbReference>
<dbReference type="GO" id="GO:0000132">
    <property type="term" value="P:establishment of mitotic spindle orientation"/>
    <property type="evidence" value="ECO:0007669"/>
    <property type="project" value="TreeGrafter"/>
</dbReference>
<dbReference type="GO" id="GO:0000922">
    <property type="term" value="C:spindle pole"/>
    <property type="evidence" value="ECO:0007669"/>
    <property type="project" value="TreeGrafter"/>
</dbReference>
<feature type="domain" description="Nuclear mitotic apparatus protein 1 N-terminal hook" evidence="7">
    <location>
        <begin position="6"/>
        <end position="153"/>
    </location>
</feature>
<proteinExistence type="predicted"/>
<evidence type="ECO:0000256" key="3">
    <source>
        <dbReference type="ARBA" id="ARBA00022553"/>
    </source>
</evidence>
<evidence type="ECO:0000256" key="4">
    <source>
        <dbReference type="ARBA" id="ARBA00023054"/>
    </source>
</evidence>
<evidence type="ECO:0000256" key="2">
    <source>
        <dbReference type="ARBA" id="ARBA00022490"/>
    </source>
</evidence>
<dbReference type="CDD" id="cd22224">
    <property type="entry name" value="HkD_NuMA"/>
    <property type="match status" value="1"/>
</dbReference>
<dbReference type="InterPro" id="IPR048724">
    <property type="entry name" value="NuMA_N_HOOK"/>
</dbReference>
<dbReference type="PANTHER" id="PTHR18902">
    <property type="entry name" value="NUCLEAR MITOTIC APPARATUS PROTEIN 1-RELATED"/>
    <property type="match status" value="1"/>
</dbReference>
<comment type="subcellular location">
    <subcellularLocation>
        <location evidence="1">Cytoplasm</location>
    </subcellularLocation>
</comment>
<dbReference type="GO" id="GO:0005737">
    <property type="term" value="C:cytoplasm"/>
    <property type="evidence" value="ECO:0007669"/>
    <property type="project" value="UniProtKB-SubCell"/>
</dbReference>
<gene>
    <name evidence="8" type="primary">Numa1_0</name>
    <name evidence="8" type="ORF">PROATE_R12366</name>
</gene>
<feature type="non-terminal residue" evidence="8">
    <location>
        <position position="1"/>
    </location>
</feature>
<dbReference type="EMBL" id="VYZH01003880">
    <property type="protein sequence ID" value="NWS47534.1"/>
    <property type="molecule type" value="Genomic_DNA"/>
</dbReference>
<name>A0A7K5FRN7_PROAR</name>
<evidence type="ECO:0000259" key="7">
    <source>
        <dbReference type="Pfam" id="PF21670"/>
    </source>
</evidence>
<feature type="region of interest" description="Disordered" evidence="6">
    <location>
        <begin position="470"/>
        <end position="498"/>
    </location>
</feature>
<feature type="compositionally biased region" description="Basic and acidic residues" evidence="6">
    <location>
        <begin position="479"/>
        <end position="498"/>
    </location>
</feature>
<keyword evidence="4 5" id="KW-0175">Coiled coil</keyword>
<comment type="caution">
    <text evidence="8">The sequence shown here is derived from an EMBL/GenBank/DDBJ whole genome shotgun (WGS) entry which is preliminary data.</text>
</comment>
<reference evidence="8 9" key="1">
    <citation type="submission" date="2019-09" db="EMBL/GenBank/DDBJ databases">
        <title>Bird 10,000 Genomes (B10K) Project - Family phase.</title>
        <authorList>
            <person name="Zhang G."/>
        </authorList>
    </citation>
    <scope>NUCLEOTIDE SEQUENCE [LARGE SCALE GENOMIC DNA]</scope>
    <source>
        <strain evidence="8">B10K-DU-017-47</strain>
    </source>
</reference>